<reference evidence="8 9" key="1">
    <citation type="journal article" date="2016" name="Nat. Commun.">
        <title>Genomes of cryptic chimpanzee Plasmodium species reveal key evolutionary events leading to human malaria.</title>
        <authorList>
            <person name="Sundararaman S.A."/>
            <person name="Plenderleith L.J."/>
            <person name="Liu W."/>
            <person name="Loy D.E."/>
            <person name="Learn G.H."/>
            <person name="Li Y."/>
            <person name="Shaw K.S."/>
            <person name="Ayouba A."/>
            <person name="Peeters M."/>
            <person name="Speede S."/>
            <person name="Shaw G.M."/>
            <person name="Bushman F.D."/>
            <person name="Brisson D."/>
            <person name="Rayner J.C."/>
            <person name="Sharp P.M."/>
            <person name="Hahn B.H."/>
        </authorList>
    </citation>
    <scope>NUCLEOTIDE SEQUENCE [LARGE SCALE GENOMIC DNA]</scope>
    <source>
        <strain evidence="8 9">SY75</strain>
    </source>
</reference>
<name>A0A151LS64_9APIC</name>
<dbReference type="InterPro" id="IPR001680">
    <property type="entry name" value="WD40_rpt"/>
</dbReference>
<accession>A0A151LS64</accession>
<gene>
    <name evidence="8" type="ORF">PGSY75_0630500</name>
</gene>
<dbReference type="Pfam" id="PF08154">
    <property type="entry name" value="NLE"/>
    <property type="match status" value="1"/>
</dbReference>
<feature type="compositionally biased region" description="Basic residues" evidence="6">
    <location>
        <begin position="1"/>
        <end position="12"/>
    </location>
</feature>
<dbReference type="PROSITE" id="PS50082">
    <property type="entry name" value="WD_REPEATS_2"/>
    <property type="match status" value="1"/>
</dbReference>
<comment type="caution">
    <text evidence="8">The sequence shown here is derived from an EMBL/GenBank/DDBJ whole genome shotgun (WGS) entry which is preliminary data.</text>
</comment>
<dbReference type="Pfam" id="PF00400">
    <property type="entry name" value="WD40"/>
    <property type="match status" value="3"/>
</dbReference>
<dbReference type="KEGG" id="pgab:PGSY75_0630500"/>
<dbReference type="RefSeq" id="XP_018642941.1">
    <property type="nucleotide sequence ID" value="XM_018784887.1"/>
</dbReference>
<dbReference type="Proteomes" id="UP000076004">
    <property type="component" value="Unassembled WGS sequence"/>
</dbReference>
<keyword evidence="2 5" id="KW-0853">WD repeat</keyword>
<evidence type="ECO:0000256" key="4">
    <source>
        <dbReference type="ARBA" id="ARBA00023242"/>
    </source>
</evidence>
<protein>
    <submittedName>
        <fullName evidence="8">Microtubule-associated protein ytm1-like protein</fullName>
    </submittedName>
</protein>
<keyword evidence="3" id="KW-0677">Repeat</keyword>
<dbReference type="InterPro" id="IPR036322">
    <property type="entry name" value="WD40_repeat_dom_sf"/>
</dbReference>
<evidence type="ECO:0000256" key="2">
    <source>
        <dbReference type="ARBA" id="ARBA00022574"/>
    </source>
</evidence>
<dbReference type="EMBL" id="LVLB01000007">
    <property type="protein sequence ID" value="KYO02002.1"/>
    <property type="molecule type" value="Genomic_DNA"/>
</dbReference>
<evidence type="ECO:0000256" key="5">
    <source>
        <dbReference type="PROSITE-ProRule" id="PRU00221"/>
    </source>
</evidence>
<dbReference type="InterPro" id="IPR012972">
    <property type="entry name" value="NLE"/>
</dbReference>
<dbReference type="AlphaFoldDB" id="A0A151LS64"/>
<proteinExistence type="predicted"/>
<feature type="domain" description="NLE" evidence="7">
    <location>
        <begin position="90"/>
        <end position="154"/>
    </location>
</feature>
<sequence length="509" mass="59831">MNQKNKGKKKKNSVSNKMKNDISSSDEEMVEEIDIDNEDDDYDYDYDNNNNDNDDESFEDEDFIDDDENNFEDEDDDVDNNLSDNCEKEIQICFFTNIENEKYKIDSSTYTVPVTFKRIDLSRMIKKLLDIEDNVSFEFLINKKILRTTIEEFLRDNNILSENVIEIEYSIPLRKRESKNIDTICEWIFELITIGNKLYCSTFDGTILYYDMLNFKKIYEKKVIDSMPIYSYNIYKSKKLHNELIYNESVVGLSNGSIKVFLNEEKEKEIITRNELYLGNHIDIIKCISFNKDYSTLLSAGNDNKINIFDNNYIINELLNDLTNESNTNKRKKKSVVFPKKCIHNDSDMITSLKFFDNIKFVCTGLDKNIKIYDLTSSYVSCSYSYNKSIICSDILNKDLFITADEHSMIKLFDVRSTNEKPVLSLNENKYHMHDKIITSLKTNKNEIYFLSSSHDGFTNIYDIRLNNLPVYTFQSDEKSKILSSTWYYNDDNNCVVNAEEHNLILHIF</sequence>
<feature type="compositionally biased region" description="Acidic residues" evidence="6">
    <location>
        <begin position="24"/>
        <end position="76"/>
    </location>
</feature>
<dbReference type="Gene3D" id="2.130.10.10">
    <property type="entry name" value="YVTN repeat-like/Quinoprotein amine dehydrogenase"/>
    <property type="match status" value="2"/>
</dbReference>
<organism evidence="8 9">
    <name type="scientific">Plasmodium gaboni</name>
    <dbReference type="NCBI Taxonomy" id="647221"/>
    <lineage>
        <taxon>Eukaryota</taxon>
        <taxon>Sar</taxon>
        <taxon>Alveolata</taxon>
        <taxon>Apicomplexa</taxon>
        <taxon>Aconoidasida</taxon>
        <taxon>Haemosporida</taxon>
        <taxon>Plasmodiidae</taxon>
        <taxon>Plasmodium</taxon>
        <taxon>Plasmodium (Laverania)</taxon>
    </lineage>
</organism>
<comment type="subcellular location">
    <subcellularLocation>
        <location evidence="1">Nucleus</location>
    </subcellularLocation>
</comment>
<dbReference type="PANTHER" id="PTHR19855:SF11">
    <property type="entry name" value="RIBOSOME BIOGENESIS PROTEIN WDR12"/>
    <property type="match status" value="1"/>
</dbReference>
<dbReference type="GeneID" id="29775489"/>
<dbReference type="VEuPathDB" id="PlasmoDB:PGABG01_0629300"/>
<evidence type="ECO:0000313" key="8">
    <source>
        <dbReference type="EMBL" id="KYO02002.1"/>
    </source>
</evidence>
<evidence type="ECO:0000313" key="9">
    <source>
        <dbReference type="Proteomes" id="UP000076004"/>
    </source>
</evidence>
<dbReference type="SMART" id="SM00320">
    <property type="entry name" value="WD40"/>
    <property type="match status" value="4"/>
</dbReference>
<feature type="compositionally biased region" description="Low complexity" evidence="6">
    <location>
        <begin position="13"/>
        <end position="23"/>
    </location>
</feature>
<feature type="region of interest" description="Disordered" evidence="6">
    <location>
        <begin position="1"/>
        <end position="76"/>
    </location>
</feature>
<evidence type="ECO:0000256" key="3">
    <source>
        <dbReference type="ARBA" id="ARBA00022737"/>
    </source>
</evidence>
<evidence type="ECO:0000256" key="1">
    <source>
        <dbReference type="ARBA" id="ARBA00004123"/>
    </source>
</evidence>
<evidence type="ECO:0000256" key="6">
    <source>
        <dbReference type="SAM" id="MobiDB-lite"/>
    </source>
</evidence>
<keyword evidence="4" id="KW-0539">Nucleus</keyword>
<dbReference type="PANTHER" id="PTHR19855">
    <property type="entry name" value="WD40 REPEAT PROTEIN 12, 37"/>
    <property type="match status" value="1"/>
</dbReference>
<evidence type="ECO:0000259" key="7">
    <source>
        <dbReference type="Pfam" id="PF08154"/>
    </source>
</evidence>
<dbReference type="VEuPathDB" id="PlasmoDB:PGSY75_0630500"/>
<dbReference type="FunFam" id="2.130.10.10:FF:000873">
    <property type="entry name" value="Microtubule-associated protein ytm1 homologue, putative"/>
    <property type="match status" value="1"/>
</dbReference>
<dbReference type="SUPFAM" id="SSF50978">
    <property type="entry name" value="WD40 repeat-like"/>
    <property type="match status" value="1"/>
</dbReference>
<feature type="repeat" description="WD" evidence="5">
    <location>
        <begin position="278"/>
        <end position="310"/>
    </location>
</feature>
<dbReference type="InterPro" id="IPR015943">
    <property type="entry name" value="WD40/YVTN_repeat-like_dom_sf"/>
</dbReference>
<dbReference type="GO" id="GO:0005634">
    <property type="term" value="C:nucleus"/>
    <property type="evidence" value="ECO:0007669"/>
    <property type="project" value="UniProtKB-SubCell"/>
</dbReference>